<dbReference type="AlphaFoldDB" id="A0A250XKJ6"/>
<gene>
    <name evidence="2" type="ORF">CEUSTIGMA_g11002.t1</name>
</gene>
<keyword evidence="3" id="KW-1185">Reference proteome</keyword>
<dbReference type="EMBL" id="BEGY01000101">
    <property type="protein sequence ID" value="GAX83577.1"/>
    <property type="molecule type" value="Genomic_DNA"/>
</dbReference>
<feature type="compositionally biased region" description="Low complexity" evidence="1">
    <location>
        <begin position="1"/>
        <end position="11"/>
    </location>
</feature>
<sequence length="219" mass="23282">MALAVAEAEPVGEGDGVGEGVMTSGGEEGTTGEGSGISGEDGAGEGTGDRLVVVSAGRPVKGQEVREEMETVVQEEVEKVEVERALVVVVIAVMEEELQVEKVEVERALVVVVIAVTEEEVEKVEVERALVVVVIAVMEEEERVVQGVGEKVAVEKVQEVGVMVEVTMVERRAGKLTLLGLGQWLGQRLKHLLIPGQVPVPEQVPVRKSNKSVSLFAID</sequence>
<evidence type="ECO:0000256" key="1">
    <source>
        <dbReference type="SAM" id="MobiDB-lite"/>
    </source>
</evidence>
<evidence type="ECO:0000313" key="2">
    <source>
        <dbReference type="EMBL" id="GAX83577.1"/>
    </source>
</evidence>
<organism evidence="2 3">
    <name type="scientific">Chlamydomonas eustigma</name>
    <dbReference type="NCBI Taxonomy" id="1157962"/>
    <lineage>
        <taxon>Eukaryota</taxon>
        <taxon>Viridiplantae</taxon>
        <taxon>Chlorophyta</taxon>
        <taxon>core chlorophytes</taxon>
        <taxon>Chlorophyceae</taxon>
        <taxon>CS clade</taxon>
        <taxon>Chlamydomonadales</taxon>
        <taxon>Chlamydomonadaceae</taxon>
        <taxon>Chlamydomonas</taxon>
    </lineage>
</organism>
<proteinExistence type="predicted"/>
<name>A0A250XKJ6_9CHLO</name>
<accession>A0A250XKJ6</accession>
<reference evidence="2 3" key="1">
    <citation type="submission" date="2017-08" db="EMBL/GenBank/DDBJ databases">
        <title>Acidophilic green algal genome provides insights into adaptation to an acidic environment.</title>
        <authorList>
            <person name="Hirooka S."/>
            <person name="Hirose Y."/>
            <person name="Kanesaki Y."/>
            <person name="Higuchi S."/>
            <person name="Fujiwara T."/>
            <person name="Onuma R."/>
            <person name="Era A."/>
            <person name="Ohbayashi R."/>
            <person name="Uzuka A."/>
            <person name="Nozaki H."/>
            <person name="Yoshikawa H."/>
            <person name="Miyagishima S.Y."/>
        </authorList>
    </citation>
    <scope>NUCLEOTIDE SEQUENCE [LARGE SCALE GENOMIC DNA]</scope>
    <source>
        <strain evidence="2 3">NIES-2499</strain>
    </source>
</reference>
<feature type="region of interest" description="Disordered" evidence="1">
    <location>
        <begin position="1"/>
        <end position="48"/>
    </location>
</feature>
<comment type="caution">
    <text evidence="2">The sequence shown here is derived from an EMBL/GenBank/DDBJ whole genome shotgun (WGS) entry which is preliminary data.</text>
</comment>
<feature type="compositionally biased region" description="Gly residues" evidence="1">
    <location>
        <begin position="26"/>
        <end position="46"/>
    </location>
</feature>
<dbReference type="Proteomes" id="UP000232323">
    <property type="component" value="Unassembled WGS sequence"/>
</dbReference>
<protein>
    <submittedName>
        <fullName evidence="2">Uncharacterized protein</fullName>
    </submittedName>
</protein>
<evidence type="ECO:0000313" key="3">
    <source>
        <dbReference type="Proteomes" id="UP000232323"/>
    </source>
</evidence>